<evidence type="ECO:0000313" key="8">
    <source>
        <dbReference type="EMBL" id="PIR83305.1"/>
    </source>
</evidence>
<dbReference type="InterPro" id="IPR006097">
    <property type="entry name" value="Glu/Leu/Phe/Val/Trp_DH_dimer"/>
</dbReference>
<evidence type="ECO:0000256" key="5">
    <source>
        <dbReference type="PIRSR" id="PIRSR000188-2"/>
    </source>
</evidence>
<evidence type="ECO:0000259" key="7">
    <source>
        <dbReference type="SMART" id="SM00839"/>
    </source>
</evidence>
<evidence type="ECO:0000256" key="2">
    <source>
        <dbReference type="ARBA" id="ARBA00023002"/>
    </source>
</evidence>
<evidence type="ECO:0000256" key="3">
    <source>
        <dbReference type="ARBA" id="ARBA00023027"/>
    </source>
</evidence>
<dbReference type="InterPro" id="IPR006095">
    <property type="entry name" value="Glu/Leu/Phe/Val/Trp_DH"/>
</dbReference>
<dbReference type="PANTHER" id="PTHR42722:SF1">
    <property type="entry name" value="VALINE DEHYDROGENASE"/>
    <property type="match status" value="1"/>
</dbReference>
<accession>A0A2H0UC08</accession>
<dbReference type="AlphaFoldDB" id="A0A2H0UC08"/>
<organism evidence="8 9">
    <name type="scientific">Candidatus Kaiserbacteria bacterium CG10_big_fil_rev_8_21_14_0_10_56_12</name>
    <dbReference type="NCBI Taxonomy" id="1974611"/>
    <lineage>
        <taxon>Bacteria</taxon>
        <taxon>Candidatus Kaiseribacteriota</taxon>
    </lineage>
</organism>
<evidence type="ECO:0000256" key="4">
    <source>
        <dbReference type="PIRSR" id="PIRSR000188-1"/>
    </source>
</evidence>
<evidence type="ECO:0000313" key="9">
    <source>
        <dbReference type="Proteomes" id="UP000230179"/>
    </source>
</evidence>
<keyword evidence="3 5" id="KW-0520">NAD</keyword>
<dbReference type="InterPro" id="IPR006096">
    <property type="entry name" value="Glu/Leu/Phe/Val/Trp_DH_C"/>
</dbReference>
<name>A0A2H0UC08_9BACT</name>
<dbReference type="Pfam" id="PF00208">
    <property type="entry name" value="ELFV_dehydrog"/>
    <property type="match status" value="1"/>
</dbReference>
<feature type="domain" description="Glutamate/phenylalanine/leucine/valine/L-tryptophan dehydrogenase C-terminal" evidence="7">
    <location>
        <begin position="147"/>
        <end position="351"/>
    </location>
</feature>
<dbReference type="GO" id="GO:0016639">
    <property type="term" value="F:oxidoreductase activity, acting on the CH-NH2 group of donors, NAD or NADP as acceptor"/>
    <property type="evidence" value="ECO:0007669"/>
    <property type="project" value="InterPro"/>
</dbReference>
<reference evidence="9" key="1">
    <citation type="submission" date="2017-09" db="EMBL/GenBank/DDBJ databases">
        <title>Depth-based differentiation of microbial function through sediment-hosted aquifers and enrichment of novel symbionts in the deep terrestrial subsurface.</title>
        <authorList>
            <person name="Probst A.J."/>
            <person name="Ladd B."/>
            <person name="Jarett J.K."/>
            <person name="Geller-Mcgrath D.E."/>
            <person name="Sieber C.M.K."/>
            <person name="Emerson J.B."/>
            <person name="Anantharaman K."/>
            <person name="Thomas B.C."/>
            <person name="Malmstrom R."/>
            <person name="Stieglmeier M."/>
            <person name="Klingl A."/>
            <person name="Woyke T."/>
            <person name="Ryan C.M."/>
            <person name="Banfield J.F."/>
        </authorList>
    </citation>
    <scope>NUCLEOTIDE SEQUENCE [LARGE SCALE GENOMIC DNA]</scope>
</reference>
<keyword evidence="2 6" id="KW-0560">Oxidoreductase</keyword>
<protein>
    <recommendedName>
        <fullName evidence="7">Glutamate/phenylalanine/leucine/valine/L-tryptophan dehydrogenase C-terminal domain-containing protein</fullName>
    </recommendedName>
</protein>
<dbReference type="Proteomes" id="UP000230179">
    <property type="component" value="Unassembled WGS sequence"/>
</dbReference>
<dbReference type="GO" id="GO:0006520">
    <property type="term" value="P:amino acid metabolic process"/>
    <property type="evidence" value="ECO:0007669"/>
    <property type="project" value="InterPro"/>
</dbReference>
<evidence type="ECO:0000256" key="6">
    <source>
        <dbReference type="RuleBase" id="RU004417"/>
    </source>
</evidence>
<dbReference type="GO" id="GO:0000166">
    <property type="term" value="F:nucleotide binding"/>
    <property type="evidence" value="ECO:0007669"/>
    <property type="project" value="UniProtKB-KW"/>
</dbReference>
<dbReference type="Gene3D" id="3.40.50.10860">
    <property type="entry name" value="Leucine Dehydrogenase, chain A, domain 1"/>
    <property type="match status" value="1"/>
</dbReference>
<dbReference type="InterPro" id="IPR036291">
    <property type="entry name" value="NAD(P)-bd_dom_sf"/>
</dbReference>
<dbReference type="SUPFAM" id="SSF51735">
    <property type="entry name" value="NAD(P)-binding Rossmann-fold domains"/>
    <property type="match status" value="1"/>
</dbReference>
<evidence type="ECO:0000256" key="1">
    <source>
        <dbReference type="ARBA" id="ARBA00006382"/>
    </source>
</evidence>
<gene>
    <name evidence="8" type="ORF">COU19_01045</name>
</gene>
<comment type="similarity">
    <text evidence="1 6">Belongs to the Glu/Leu/Phe/Val dehydrogenases family.</text>
</comment>
<dbReference type="EMBL" id="PFBL01000008">
    <property type="protein sequence ID" value="PIR83305.1"/>
    <property type="molecule type" value="Genomic_DNA"/>
</dbReference>
<dbReference type="SMART" id="SM00839">
    <property type="entry name" value="ELFV_dehydrog"/>
    <property type="match status" value="1"/>
</dbReference>
<feature type="active site" description="Proton donor/acceptor" evidence="4">
    <location>
        <position position="81"/>
    </location>
</feature>
<keyword evidence="5" id="KW-0547">Nucleotide-binding</keyword>
<dbReference type="PIRSF" id="PIRSF000188">
    <property type="entry name" value="Phe_leu_dh"/>
    <property type="match status" value="1"/>
</dbReference>
<dbReference type="SUPFAM" id="SSF53223">
    <property type="entry name" value="Aminoacid dehydrogenase-like, N-terminal domain"/>
    <property type="match status" value="1"/>
</dbReference>
<dbReference type="PANTHER" id="PTHR42722">
    <property type="entry name" value="LEUCINE DEHYDROGENASE"/>
    <property type="match status" value="1"/>
</dbReference>
<dbReference type="Gene3D" id="3.40.50.720">
    <property type="entry name" value="NAD(P)-binding Rossmann-like Domain"/>
    <property type="match status" value="1"/>
</dbReference>
<comment type="caution">
    <text evidence="8">The sequence shown here is derived from an EMBL/GenBank/DDBJ whole genome shotgun (WGS) entry which is preliminary data.</text>
</comment>
<dbReference type="InterPro" id="IPR016211">
    <property type="entry name" value="Glu/Phe/Leu/Val/Trp_DH_bac/arc"/>
</dbReference>
<feature type="binding site" evidence="5">
    <location>
        <begin position="183"/>
        <end position="188"/>
    </location>
    <ligand>
        <name>NAD(+)</name>
        <dbReference type="ChEBI" id="CHEBI:57540"/>
    </ligand>
</feature>
<dbReference type="CDD" id="cd01075">
    <property type="entry name" value="NAD_bind_Leu_Phe_Val_DH"/>
    <property type="match status" value="1"/>
</dbReference>
<dbReference type="PRINTS" id="PR00082">
    <property type="entry name" value="GLFDHDRGNASE"/>
</dbReference>
<dbReference type="Pfam" id="PF02812">
    <property type="entry name" value="ELFV_dehydrog_N"/>
    <property type="match status" value="1"/>
</dbReference>
<proteinExistence type="inferred from homology"/>
<sequence length="351" mass="37375">MIAVEGLPEFDEHELIARIFDKKTGLRGYIAIHNTTTGVAVGGTRFAHYESEEDALRDALRLSRAMTYKCALAGVPYGGGKAVLIAAADAKGSPAHKSKEYLQAYAGRLSALAAVFYTGEDVGITEEDIVTLSTLSKNIIGRPSVGGLPAHWAAQSVYRSIQAALQHVYGSECINGRTIAIKGLGNVGINLAKMLYDAGAQIIAAEIDEGKARQATHEMPGIILVSPDEIMLQEMDVFAPCALGGDLSPQTISKLSAKIVCGAANNQLTTASDGDLLKKEGITYVPDYIANAGGLITVVDELHDGGYNRARVAHRVDDVKKTVKNLLEKSDELDLPPSRVADDMVQKLVSK</sequence>
<dbReference type="InterPro" id="IPR046346">
    <property type="entry name" value="Aminoacid_DH-like_N_sf"/>
</dbReference>